<feature type="compositionally biased region" description="Acidic residues" evidence="12">
    <location>
        <begin position="309"/>
        <end position="318"/>
    </location>
</feature>
<dbReference type="Gene3D" id="1.20.120.900">
    <property type="entry name" value="Pex19, mPTS binding domain"/>
    <property type="match status" value="1"/>
</dbReference>
<organism evidence="14 15">
    <name type="scientific">Meripilus lineatus</name>
    <dbReference type="NCBI Taxonomy" id="2056292"/>
    <lineage>
        <taxon>Eukaryota</taxon>
        <taxon>Fungi</taxon>
        <taxon>Dikarya</taxon>
        <taxon>Basidiomycota</taxon>
        <taxon>Agaricomycotina</taxon>
        <taxon>Agaricomycetes</taxon>
        <taxon>Polyporales</taxon>
        <taxon>Meripilaceae</taxon>
        <taxon>Meripilus</taxon>
    </lineage>
</organism>
<protein>
    <recommendedName>
        <fullName evidence="7">Putative peroxiredoxin</fullName>
    </recommendedName>
    <alternativeName>
        <fullName evidence="8">Thioredoxin reductase</fullName>
    </alternativeName>
    <alternativeName>
        <fullName evidence="9">Thioredoxin-dependent peroxiredoxin</fullName>
    </alternativeName>
</protein>
<feature type="region of interest" description="Disordered" evidence="12">
    <location>
        <begin position="228"/>
        <end position="275"/>
    </location>
</feature>
<evidence type="ECO:0000256" key="11">
    <source>
        <dbReference type="SAM" id="Coils"/>
    </source>
</evidence>
<evidence type="ECO:0000256" key="8">
    <source>
        <dbReference type="ARBA" id="ARBA00076301"/>
    </source>
</evidence>
<keyword evidence="3" id="KW-0049">Antioxidant</keyword>
<dbReference type="PROSITE" id="PS51352">
    <property type="entry name" value="THIOREDOXIN_2"/>
    <property type="match status" value="1"/>
</dbReference>
<dbReference type="EMBL" id="JANAWD010000261">
    <property type="protein sequence ID" value="KAJ3482703.1"/>
    <property type="molecule type" value="Genomic_DNA"/>
</dbReference>
<keyword evidence="2" id="KW-0575">Peroxidase</keyword>
<dbReference type="GO" id="GO:0045454">
    <property type="term" value="P:cell redox homeostasis"/>
    <property type="evidence" value="ECO:0007669"/>
    <property type="project" value="TreeGrafter"/>
</dbReference>
<evidence type="ECO:0000259" key="13">
    <source>
        <dbReference type="PROSITE" id="PS51352"/>
    </source>
</evidence>
<keyword evidence="4" id="KW-0560">Oxidoreductase</keyword>
<evidence type="ECO:0000256" key="10">
    <source>
        <dbReference type="PIRSR" id="PIRSR637944-1"/>
    </source>
</evidence>
<dbReference type="FunFam" id="3.40.30.10:FF:000020">
    <property type="entry name" value="Peroxiredoxin"/>
    <property type="match status" value="1"/>
</dbReference>
<dbReference type="CDD" id="cd03013">
    <property type="entry name" value="PRX5_like"/>
    <property type="match status" value="1"/>
</dbReference>
<dbReference type="PANTHER" id="PTHR10430:SF16">
    <property type="entry name" value="PEROXIREDOXIN-5, MITOCHONDRIAL"/>
    <property type="match status" value="1"/>
</dbReference>
<comment type="caution">
    <text evidence="14">The sequence shown here is derived from an EMBL/GenBank/DDBJ whole genome shotgun (WGS) entry which is preliminary data.</text>
</comment>
<keyword evidence="5" id="KW-0676">Redox-active center</keyword>
<dbReference type="GO" id="GO:0008379">
    <property type="term" value="F:thioredoxin peroxidase activity"/>
    <property type="evidence" value="ECO:0007669"/>
    <property type="project" value="InterPro"/>
</dbReference>
<dbReference type="PANTHER" id="PTHR10430">
    <property type="entry name" value="PEROXIREDOXIN"/>
    <property type="match status" value="1"/>
</dbReference>
<evidence type="ECO:0000256" key="1">
    <source>
        <dbReference type="ARBA" id="ARBA00010505"/>
    </source>
</evidence>
<evidence type="ECO:0000256" key="9">
    <source>
        <dbReference type="ARBA" id="ARBA00079296"/>
    </source>
</evidence>
<feature type="compositionally biased region" description="Low complexity" evidence="12">
    <location>
        <begin position="250"/>
        <end position="263"/>
    </location>
</feature>
<sequence>MAPTIKVGDTIPKGTFQYIPSSPETDSLAACGIPIALSTDEWKGKKVVLVSVPGAFTPTCHVNHLPPFLEKYEEFKGKGVDVIAVVAANDAFVMSGWSKATGLKDKILALSDKYAEWSASLGLSLDLSGLGLGTRTNRYAIILDDLVVKYVEVEPAPGVTVSGAEAVLAALVLTPTFASPDVYHRTPKFHFLSIQSQSNFSMSKTQEGKKPIIDEDVDDLDDVLEQFVAPPTKQSGKAKVVNKPSPPTTQPTVPSASSTSTPSQKQPEKPPLGFEDLALSDDFTKELAAGMASLMREIAAESGSGLPETAEDGEQTDEEKEREKAFRKAWEDMLVEGMNGALDMKDLGLEGDGVESKDKGVEVPEDAFQSSIRKAMEKMKESEEKIQSESGSAGSDPLEALLSQLGEGGESEDELQGILESMMSQLMSKDILYEPLKELGEKFPTYLKENDATIKPEDKQRYVSQQIIVTKILSIFESPSYSDKNSEQGAQVVVLMNEVREPSFYHLSKPPIHIIYVQMQSLGSPPPEIMGPLPPGLDVGPDGMPKLPDGCCVA</sequence>
<comment type="subunit">
    <text evidence="6">Homodimer; disulfide-linked, upon oxidation.</text>
</comment>
<feature type="coiled-coil region" evidence="11">
    <location>
        <begin position="365"/>
        <end position="392"/>
    </location>
</feature>
<keyword evidence="15" id="KW-1185">Reference proteome</keyword>
<proteinExistence type="inferred from homology"/>
<feature type="region of interest" description="Disordered" evidence="12">
    <location>
        <begin position="301"/>
        <end position="323"/>
    </location>
</feature>
<dbReference type="InterPro" id="IPR037944">
    <property type="entry name" value="PRX5-like"/>
</dbReference>
<name>A0AAD5YDI8_9APHY</name>
<dbReference type="Pfam" id="PF04614">
    <property type="entry name" value="Pex19"/>
    <property type="match status" value="1"/>
</dbReference>
<comment type="similarity">
    <text evidence="1">Belongs to the peroxiredoxin family. Prx5 subfamily.</text>
</comment>
<reference evidence="14" key="1">
    <citation type="submission" date="2022-07" db="EMBL/GenBank/DDBJ databases">
        <title>Genome Sequence of Physisporinus lineatus.</title>
        <authorList>
            <person name="Buettner E."/>
        </authorList>
    </citation>
    <scope>NUCLEOTIDE SEQUENCE</scope>
    <source>
        <strain evidence="14">VT162</strain>
    </source>
</reference>
<accession>A0AAD5YDI8</accession>
<evidence type="ECO:0000256" key="3">
    <source>
        <dbReference type="ARBA" id="ARBA00022862"/>
    </source>
</evidence>
<evidence type="ECO:0000256" key="12">
    <source>
        <dbReference type="SAM" id="MobiDB-lite"/>
    </source>
</evidence>
<evidence type="ECO:0000256" key="4">
    <source>
        <dbReference type="ARBA" id="ARBA00023002"/>
    </source>
</evidence>
<dbReference type="AlphaFoldDB" id="A0AAD5YDI8"/>
<evidence type="ECO:0000256" key="6">
    <source>
        <dbReference type="ARBA" id="ARBA00063543"/>
    </source>
</evidence>
<dbReference type="GO" id="GO:0005777">
    <property type="term" value="C:peroxisome"/>
    <property type="evidence" value="ECO:0007669"/>
    <property type="project" value="InterPro"/>
</dbReference>
<dbReference type="InterPro" id="IPR006708">
    <property type="entry name" value="Pex19"/>
</dbReference>
<feature type="domain" description="Thioredoxin" evidence="13">
    <location>
        <begin position="5"/>
        <end position="173"/>
    </location>
</feature>
<evidence type="ECO:0000313" key="14">
    <source>
        <dbReference type="EMBL" id="KAJ3482703.1"/>
    </source>
</evidence>
<dbReference type="InterPro" id="IPR038322">
    <property type="entry name" value="Pex19_C_sf"/>
</dbReference>
<dbReference type="Pfam" id="PF08534">
    <property type="entry name" value="Redoxin"/>
    <property type="match status" value="1"/>
</dbReference>
<evidence type="ECO:0000256" key="7">
    <source>
        <dbReference type="ARBA" id="ARBA00074156"/>
    </source>
</evidence>
<dbReference type="GO" id="GO:0042744">
    <property type="term" value="P:hydrogen peroxide catabolic process"/>
    <property type="evidence" value="ECO:0007669"/>
    <property type="project" value="TreeGrafter"/>
</dbReference>
<dbReference type="GO" id="GO:0034599">
    <property type="term" value="P:cellular response to oxidative stress"/>
    <property type="evidence" value="ECO:0007669"/>
    <property type="project" value="InterPro"/>
</dbReference>
<dbReference type="GO" id="GO:0005739">
    <property type="term" value="C:mitochondrion"/>
    <property type="evidence" value="ECO:0007669"/>
    <property type="project" value="TreeGrafter"/>
</dbReference>
<evidence type="ECO:0000256" key="5">
    <source>
        <dbReference type="ARBA" id="ARBA00023284"/>
    </source>
</evidence>
<dbReference type="InterPro" id="IPR013740">
    <property type="entry name" value="Redoxin"/>
</dbReference>
<dbReference type="SUPFAM" id="SSF52833">
    <property type="entry name" value="Thioredoxin-like"/>
    <property type="match status" value="1"/>
</dbReference>
<gene>
    <name evidence="14" type="ORF">NLI96_g6799</name>
</gene>
<dbReference type="Gene3D" id="3.40.30.10">
    <property type="entry name" value="Glutaredoxin"/>
    <property type="match status" value="1"/>
</dbReference>
<dbReference type="Proteomes" id="UP001212997">
    <property type="component" value="Unassembled WGS sequence"/>
</dbReference>
<feature type="active site" description="Cysteine sulfenic acid (-SOH) intermediate" evidence="10">
    <location>
        <position position="60"/>
    </location>
</feature>
<dbReference type="InterPro" id="IPR036249">
    <property type="entry name" value="Thioredoxin-like_sf"/>
</dbReference>
<evidence type="ECO:0000256" key="2">
    <source>
        <dbReference type="ARBA" id="ARBA00022559"/>
    </source>
</evidence>
<evidence type="ECO:0000313" key="15">
    <source>
        <dbReference type="Proteomes" id="UP001212997"/>
    </source>
</evidence>
<dbReference type="InterPro" id="IPR013766">
    <property type="entry name" value="Thioredoxin_domain"/>
</dbReference>
<keyword evidence="11" id="KW-0175">Coiled coil</keyword>